<comment type="similarity">
    <text evidence="1 3">Belongs to the D-isomer specific 2-hydroxyacid dehydrogenase family.</text>
</comment>
<dbReference type="GO" id="GO:0008720">
    <property type="term" value="F:D-lactate dehydrogenase (NAD+) activity"/>
    <property type="evidence" value="ECO:0007669"/>
    <property type="project" value="TreeGrafter"/>
</dbReference>
<dbReference type="Gene3D" id="3.40.50.720">
    <property type="entry name" value="NAD(P)-binding Rossmann-like Domain"/>
    <property type="match status" value="2"/>
</dbReference>
<evidence type="ECO:0000259" key="5">
    <source>
        <dbReference type="Pfam" id="PF02826"/>
    </source>
</evidence>
<evidence type="ECO:0000256" key="3">
    <source>
        <dbReference type="RuleBase" id="RU003719"/>
    </source>
</evidence>
<protein>
    <submittedName>
        <fullName evidence="6">Lactate dehydrogenase</fullName>
    </submittedName>
</protein>
<feature type="domain" description="D-isomer specific 2-hydroxyacid dehydrogenase NAD-binding" evidence="5">
    <location>
        <begin position="109"/>
        <end position="297"/>
    </location>
</feature>
<evidence type="ECO:0000259" key="4">
    <source>
        <dbReference type="Pfam" id="PF00389"/>
    </source>
</evidence>
<dbReference type="InterPro" id="IPR006140">
    <property type="entry name" value="D-isomer_DH_NAD-bd"/>
</dbReference>
<dbReference type="SUPFAM" id="SSF52283">
    <property type="entry name" value="Formate/glycerate dehydrogenase catalytic domain-like"/>
    <property type="match status" value="1"/>
</dbReference>
<evidence type="ECO:0000313" key="6">
    <source>
        <dbReference type="EMBL" id="GGX18840.1"/>
    </source>
</evidence>
<dbReference type="InterPro" id="IPR058205">
    <property type="entry name" value="D-LDH-like"/>
</dbReference>
<organism evidence="6 7">
    <name type="scientific">Aquimarina muelleri</name>
    <dbReference type="NCBI Taxonomy" id="279356"/>
    <lineage>
        <taxon>Bacteria</taxon>
        <taxon>Pseudomonadati</taxon>
        <taxon>Bacteroidota</taxon>
        <taxon>Flavobacteriia</taxon>
        <taxon>Flavobacteriales</taxon>
        <taxon>Flavobacteriaceae</taxon>
        <taxon>Aquimarina</taxon>
    </lineage>
</organism>
<name>A0A918N344_9FLAO</name>
<dbReference type="PANTHER" id="PTHR43026">
    <property type="entry name" value="2-HYDROXYACID DEHYDROGENASE HOMOLOG 1-RELATED"/>
    <property type="match status" value="1"/>
</dbReference>
<dbReference type="Pfam" id="PF00389">
    <property type="entry name" value="2-Hacid_dh"/>
    <property type="match status" value="1"/>
</dbReference>
<keyword evidence="7" id="KW-1185">Reference proteome</keyword>
<gene>
    <name evidence="6" type="primary">ldhA</name>
    <name evidence="6" type="ORF">GCM10007384_20230</name>
</gene>
<dbReference type="Pfam" id="PF02826">
    <property type="entry name" value="2-Hacid_dh_C"/>
    <property type="match status" value="1"/>
</dbReference>
<sequence length="334" mass="37313">MKTLIYSAKDFEIPFLEKANNDVYQVKYIPERLTAKTAVLAMGFDAISIFSADIASSQVLERLKGFGIHYIALRSTGYDNINLITAKKLGIKVANAAGYSPYAIAEHAVSLLLALNRNLIRANEQVHAYNFSLSNLVGFDLHKKTVGIVGVGRIGKTIAKIMHGFGCKILANDLYKDQEAEKDYKMAYTDLGYLCKEADVIFLCIPLNSKTHHLIDANYIQYMKKEVILINIARGAIVNTKDVLQALESNKISGYGADVYEEESGIFFYDHSKDTPKDEVLKRLIEQPNVLLTPHQAFATKEALMTIAETTFYNVNCWQQNIPSKNELTLELVG</sequence>
<dbReference type="Proteomes" id="UP000601108">
    <property type="component" value="Unassembled WGS sequence"/>
</dbReference>
<dbReference type="InterPro" id="IPR006139">
    <property type="entry name" value="D-isomer_2_OHA_DH_cat_dom"/>
</dbReference>
<evidence type="ECO:0000256" key="1">
    <source>
        <dbReference type="ARBA" id="ARBA00005854"/>
    </source>
</evidence>
<dbReference type="PANTHER" id="PTHR43026:SF1">
    <property type="entry name" value="2-HYDROXYACID DEHYDROGENASE HOMOLOG 1-RELATED"/>
    <property type="match status" value="1"/>
</dbReference>
<evidence type="ECO:0000313" key="7">
    <source>
        <dbReference type="Proteomes" id="UP000601108"/>
    </source>
</evidence>
<dbReference type="AlphaFoldDB" id="A0A918N344"/>
<reference evidence="6 7" key="1">
    <citation type="journal article" date="2014" name="Int. J. Syst. Evol. Microbiol.">
        <title>Complete genome sequence of Corynebacterium casei LMG S-19264T (=DSM 44701T), isolated from a smear-ripened cheese.</title>
        <authorList>
            <consortium name="US DOE Joint Genome Institute (JGI-PGF)"/>
            <person name="Walter F."/>
            <person name="Albersmeier A."/>
            <person name="Kalinowski J."/>
            <person name="Ruckert C."/>
        </authorList>
    </citation>
    <scope>NUCLEOTIDE SEQUENCE [LARGE SCALE GENOMIC DNA]</scope>
    <source>
        <strain evidence="6 7">KCTC 12285</strain>
    </source>
</reference>
<keyword evidence="2" id="KW-0520">NAD</keyword>
<dbReference type="SUPFAM" id="SSF51735">
    <property type="entry name" value="NAD(P)-binding Rossmann-fold domains"/>
    <property type="match status" value="1"/>
</dbReference>
<keyword evidence="3" id="KW-0560">Oxidoreductase</keyword>
<dbReference type="GO" id="GO:0051287">
    <property type="term" value="F:NAD binding"/>
    <property type="evidence" value="ECO:0007669"/>
    <property type="project" value="InterPro"/>
</dbReference>
<accession>A0A918N344</accession>
<proteinExistence type="inferred from homology"/>
<evidence type="ECO:0000256" key="2">
    <source>
        <dbReference type="ARBA" id="ARBA00023027"/>
    </source>
</evidence>
<dbReference type="CDD" id="cd12183">
    <property type="entry name" value="LDH_like_2"/>
    <property type="match status" value="1"/>
</dbReference>
<dbReference type="RefSeq" id="WP_027412556.1">
    <property type="nucleotide sequence ID" value="NZ_BMWS01000012.1"/>
</dbReference>
<comment type="caution">
    <text evidence="6">The sequence shown here is derived from an EMBL/GenBank/DDBJ whole genome shotgun (WGS) entry which is preliminary data.</text>
</comment>
<dbReference type="EMBL" id="BMWS01000012">
    <property type="protein sequence ID" value="GGX18840.1"/>
    <property type="molecule type" value="Genomic_DNA"/>
</dbReference>
<dbReference type="InterPro" id="IPR036291">
    <property type="entry name" value="NAD(P)-bd_dom_sf"/>
</dbReference>
<feature type="domain" description="D-isomer specific 2-hydroxyacid dehydrogenase catalytic" evidence="4">
    <location>
        <begin position="4"/>
        <end position="327"/>
    </location>
</feature>